<dbReference type="RefSeq" id="WP_173013636.1">
    <property type="nucleotide sequence ID" value="NZ_AP019860.1"/>
</dbReference>
<evidence type="ECO:0000256" key="7">
    <source>
        <dbReference type="ARBA" id="ARBA00023136"/>
    </source>
</evidence>
<dbReference type="GO" id="GO:0099621">
    <property type="term" value="F:undecaprenyl-phosphate 4-deoxy-4-formamido-L-arabinose transferase activity"/>
    <property type="evidence" value="ECO:0007669"/>
    <property type="project" value="TreeGrafter"/>
</dbReference>
<dbReference type="SUPFAM" id="SSF53448">
    <property type="entry name" value="Nucleotide-diphospho-sugar transferases"/>
    <property type="match status" value="1"/>
</dbReference>
<dbReference type="AlphaFoldDB" id="A0A5S9F6P5"/>
<feature type="transmembrane region" description="Helical" evidence="8">
    <location>
        <begin position="229"/>
        <end position="253"/>
    </location>
</feature>
<evidence type="ECO:0000313" key="11">
    <source>
        <dbReference type="Proteomes" id="UP000326354"/>
    </source>
</evidence>
<dbReference type="GO" id="GO:0009103">
    <property type="term" value="P:lipopolysaccharide biosynthetic process"/>
    <property type="evidence" value="ECO:0007669"/>
    <property type="project" value="UniProtKB-KW"/>
</dbReference>
<proteinExistence type="predicted"/>
<evidence type="ECO:0000256" key="2">
    <source>
        <dbReference type="ARBA" id="ARBA00022676"/>
    </source>
</evidence>
<dbReference type="PANTHER" id="PTHR48090">
    <property type="entry name" value="UNDECAPRENYL-PHOSPHATE 4-DEOXY-4-FORMAMIDO-L-ARABINOSE TRANSFERASE-RELATED"/>
    <property type="match status" value="1"/>
</dbReference>
<keyword evidence="6 8" id="KW-1133">Transmembrane helix</keyword>
<feature type="domain" description="Glycosyltransferase 2-like" evidence="9">
    <location>
        <begin position="3"/>
        <end position="165"/>
    </location>
</feature>
<dbReference type="CDD" id="cd04187">
    <property type="entry name" value="DPM1_like_bac"/>
    <property type="match status" value="1"/>
</dbReference>
<keyword evidence="2 10" id="KW-0328">Glycosyltransferase</keyword>
<keyword evidence="4 8" id="KW-0812">Transmembrane</keyword>
<organism evidence="10 11">
    <name type="scientific">Uabimicrobium amorphum</name>
    <dbReference type="NCBI Taxonomy" id="2596890"/>
    <lineage>
        <taxon>Bacteria</taxon>
        <taxon>Pseudomonadati</taxon>
        <taxon>Planctomycetota</taxon>
        <taxon>Candidatus Uabimicrobiia</taxon>
        <taxon>Candidatus Uabimicrobiales</taxon>
        <taxon>Candidatus Uabimicrobiaceae</taxon>
        <taxon>Candidatus Uabimicrobium</taxon>
    </lineage>
</organism>
<feature type="transmembrane region" description="Helical" evidence="8">
    <location>
        <begin position="265"/>
        <end position="284"/>
    </location>
</feature>
<keyword evidence="7 8" id="KW-0472">Membrane</keyword>
<feature type="transmembrane region" description="Helical" evidence="8">
    <location>
        <begin position="205"/>
        <end position="223"/>
    </location>
</feature>
<gene>
    <name evidence="10" type="ORF">UABAM_05832</name>
</gene>
<evidence type="ECO:0000256" key="4">
    <source>
        <dbReference type="ARBA" id="ARBA00022692"/>
    </source>
</evidence>
<dbReference type="GO" id="GO:0005886">
    <property type="term" value="C:plasma membrane"/>
    <property type="evidence" value="ECO:0007669"/>
    <property type="project" value="TreeGrafter"/>
</dbReference>
<dbReference type="InterPro" id="IPR029044">
    <property type="entry name" value="Nucleotide-diphossugar_trans"/>
</dbReference>
<evidence type="ECO:0000256" key="5">
    <source>
        <dbReference type="ARBA" id="ARBA00022985"/>
    </source>
</evidence>
<keyword evidence="11" id="KW-1185">Reference proteome</keyword>
<reference evidence="10 11" key="1">
    <citation type="submission" date="2019-08" db="EMBL/GenBank/DDBJ databases">
        <title>Complete genome sequence of Candidatus Uab amorphum.</title>
        <authorList>
            <person name="Shiratori T."/>
            <person name="Suzuki S."/>
            <person name="Kakizawa Y."/>
            <person name="Ishida K."/>
        </authorList>
    </citation>
    <scope>NUCLEOTIDE SEQUENCE [LARGE SCALE GENOMIC DNA]</scope>
    <source>
        <strain evidence="10 11">SRT547</strain>
    </source>
</reference>
<dbReference type="InterPro" id="IPR050256">
    <property type="entry name" value="Glycosyltransferase_2"/>
</dbReference>
<sequence>MYSIVIPVYNEIESIERLFNEIIAVVEKLQVNYEIIFLDDGSRDGSYEKLCEMKDKNSEIRVVSFARNYGKSVIYSTGFELAKGEYIITMDSDLQDDPNEIPRFIEKIKDGYDVVVGWKKNRFQNEPLKKIPSLCYNFLKQFFFGIRLRDSNCGFRILRKEAVRNLNLYGDRYRFIPELSHISGFRVCEIPINHRKRTYGHSKYGFFRFFTGFFDILSVRFLSSYHFKPLHFFGTISLIPITIGFILECYVMWQKIWNGSPFQKHVAAIIIGVMMIMVGVQFLMTGFLGEMLSYQKKTPHINYNEM</sequence>
<keyword evidence="5" id="KW-0448">Lipopolysaccharide biosynthesis</keyword>
<dbReference type="Gene3D" id="3.90.550.10">
    <property type="entry name" value="Spore Coat Polysaccharide Biosynthesis Protein SpsA, Chain A"/>
    <property type="match status" value="1"/>
</dbReference>
<keyword evidence="3 10" id="KW-0808">Transferase</keyword>
<accession>A0A5S9F6P5</accession>
<evidence type="ECO:0000259" key="9">
    <source>
        <dbReference type="Pfam" id="PF00535"/>
    </source>
</evidence>
<evidence type="ECO:0000256" key="3">
    <source>
        <dbReference type="ARBA" id="ARBA00022679"/>
    </source>
</evidence>
<dbReference type="InterPro" id="IPR001173">
    <property type="entry name" value="Glyco_trans_2-like"/>
</dbReference>
<evidence type="ECO:0000313" key="10">
    <source>
        <dbReference type="EMBL" id="BBM87423.1"/>
    </source>
</evidence>
<evidence type="ECO:0000256" key="1">
    <source>
        <dbReference type="ARBA" id="ARBA00022475"/>
    </source>
</evidence>
<protein>
    <submittedName>
        <fullName evidence="10">Dolichol-phosphate mannosyltransferase</fullName>
    </submittedName>
</protein>
<dbReference type="Proteomes" id="UP000326354">
    <property type="component" value="Chromosome"/>
</dbReference>
<dbReference type="PANTHER" id="PTHR48090:SF3">
    <property type="entry name" value="UNDECAPRENYL-PHOSPHATE 4-DEOXY-4-FORMAMIDO-L-ARABINOSE TRANSFERASE"/>
    <property type="match status" value="1"/>
</dbReference>
<dbReference type="KEGG" id="uam:UABAM_05832"/>
<dbReference type="EMBL" id="AP019860">
    <property type="protein sequence ID" value="BBM87423.1"/>
    <property type="molecule type" value="Genomic_DNA"/>
</dbReference>
<dbReference type="Pfam" id="PF00535">
    <property type="entry name" value="Glycos_transf_2"/>
    <property type="match status" value="1"/>
</dbReference>
<evidence type="ECO:0000256" key="8">
    <source>
        <dbReference type="SAM" id="Phobius"/>
    </source>
</evidence>
<name>A0A5S9F6P5_UABAM</name>
<keyword evidence="1" id="KW-1003">Cell membrane</keyword>
<evidence type="ECO:0000256" key="6">
    <source>
        <dbReference type="ARBA" id="ARBA00022989"/>
    </source>
</evidence>